<evidence type="ECO:0000259" key="4">
    <source>
        <dbReference type="PROSITE" id="PS50111"/>
    </source>
</evidence>
<feature type="domain" description="Methyl-accepting transducer" evidence="4">
    <location>
        <begin position="76"/>
        <end position="278"/>
    </location>
</feature>
<dbReference type="InterPro" id="IPR004089">
    <property type="entry name" value="MCPsignal_dom"/>
</dbReference>
<comment type="similarity">
    <text evidence="2">Belongs to the methyl-accepting chemotaxis (MCP) protein family.</text>
</comment>
<evidence type="ECO:0000256" key="1">
    <source>
        <dbReference type="ARBA" id="ARBA00022500"/>
    </source>
</evidence>
<gene>
    <name evidence="5" type="ORF">F6R98_05345</name>
</gene>
<dbReference type="PROSITE" id="PS50111">
    <property type="entry name" value="CHEMOTAXIS_TRANSDUC_2"/>
    <property type="match status" value="1"/>
</dbReference>
<reference evidence="5 6" key="1">
    <citation type="submission" date="2019-09" db="EMBL/GenBank/DDBJ databases">
        <title>Ecophysiology of the spiral-shaped methanotroph Methylospira mobilis as revealed by the complete genome sequence.</title>
        <authorList>
            <person name="Oshkin I.Y."/>
            <person name="Dedysh S.N."/>
            <person name="Miroshnikov K."/>
            <person name="Danilova O.V."/>
            <person name="Hakobyan A."/>
            <person name="Liesack W."/>
        </authorList>
    </citation>
    <scope>NUCLEOTIDE SEQUENCE [LARGE SCALE GENOMIC DNA]</scope>
    <source>
        <strain evidence="5 6">Shm1</strain>
    </source>
</reference>
<keyword evidence="3" id="KW-0807">Transducer</keyword>
<dbReference type="InterPro" id="IPR051310">
    <property type="entry name" value="MCP_chemotaxis"/>
</dbReference>
<dbReference type="GO" id="GO:0005886">
    <property type="term" value="C:plasma membrane"/>
    <property type="evidence" value="ECO:0007669"/>
    <property type="project" value="TreeGrafter"/>
</dbReference>
<dbReference type="InParanoid" id="A0A5Q0BIY0"/>
<dbReference type="GO" id="GO:0007165">
    <property type="term" value="P:signal transduction"/>
    <property type="evidence" value="ECO:0007669"/>
    <property type="project" value="UniProtKB-KW"/>
</dbReference>
<dbReference type="Proteomes" id="UP000325755">
    <property type="component" value="Chromosome"/>
</dbReference>
<sequence>MTETVSRILLLIEADKNPEQIVKRVLDQSGYACVWESEGDPGELLKHESGGLSLLDAVCYTSLPHWSQQVEAVRLQTNRVIVDMTARFGKIAEALGSAINTSSAASGPRARHGDLSVIADSQGELSKLTETLRSLQDGQNSVVEELSGLSGYTSELGDMAHQMTSIARHTKMLALNSAVQAAHAGPHGAGLAVIAHEVHLLSVYTAETSERMGHVANTLSEAIDKSAHLSEELAKKDKDAVAQIDGTLERVLGDFNRITRQLSDLTQILQQSNSRVQSEVMDVLVALQFEDRINQILASISNTLNELHDLIEKNGQDHLIDLGGAQGWLDRMAATYTTQEQHYNHHGASVTASEDTDITFF</sequence>
<dbReference type="OrthoDB" id="3288815at2"/>
<organism evidence="5 6">
    <name type="scientific">Candidatus Methylospira mobilis</name>
    <dbReference type="NCBI Taxonomy" id="1808979"/>
    <lineage>
        <taxon>Bacteria</taxon>
        <taxon>Pseudomonadati</taxon>
        <taxon>Pseudomonadota</taxon>
        <taxon>Gammaproteobacteria</taxon>
        <taxon>Methylococcales</taxon>
        <taxon>Methylococcaceae</taxon>
        <taxon>Candidatus Methylospira</taxon>
    </lineage>
</organism>
<dbReference type="AlphaFoldDB" id="A0A5Q0BIY0"/>
<dbReference type="PANTHER" id="PTHR43531:SF11">
    <property type="entry name" value="METHYL-ACCEPTING CHEMOTAXIS PROTEIN 3"/>
    <property type="match status" value="1"/>
</dbReference>
<keyword evidence="1" id="KW-0145">Chemotaxis</keyword>
<keyword evidence="6" id="KW-1185">Reference proteome</keyword>
<dbReference type="GO" id="GO:0006935">
    <property type="term" value="P:chemotaxis"/>
    <property type="evidence" value="ECO:0007669"/>
    <property type="project" value="UniProtKB-KW"/>
</dbReference>
<evidence type="ECO:0000313" key="5">
    <source>
        <dbReference type="EMBL" id="QFY42124.1"/>
    </source>
</evidence>
<dbReference type="Gene3D" id="1.10.287.950">
    <property type="entry name" value="Methyl-accepting chemotaxis protein"/>
    <property type="match status" value="1"/>
</dbReference>
<dbReference type="RefSeq" id="WP_153248106.1">
    <property type="nucleotide sequence ID" value="NZ_CP044205.1"/>
</dbReference>
<dbReference type="KEGG" id="mmob:F6R98_05345"/>
<dbReference type="PANTHER" id="PTHR43531">
    <property type="entry name" value="PROTEIN ICFG"/>
    <property type="match status" value="1"/>
</dbReference>
<proteinExistence type="inferred from homology"/>
<evidence type="ECO:0000256" key="3">
    <source>
        <dbReference type="PROSITE-ProRule" id="PRU00284"/>
    </source>
</evidence>
<dbReference type="Pfam" id="PF00015">
    <property type="entry name" value="MCPsignal"/>
    <property type="match status" value="1"/>
</dbReference>
<dbReference type="EMBL" id="CP044205">
    <property type="protein sequence ID" value="QFY42124.1"/>
    <property type="molecule type" value="Genomic_DNA"/>
</dbReference>
<name>A0A5Q0BIY0_9GAMM</name>
<dbReference type="GO" id="GO:0004888">
    <property type="term" value="F:transmembrane signaling receptor activity"/>
    <property type="evidence" value="ECO:0007669"/>
    <property type="project" value="TreeGrafter"/>
</dbReference>
<evidence type="ECO:0000256" key="2">
    <source>
        <dbReference type="ARBA" id="ARBA00029447"/>
    </source>
</evidence>
<evidence type="ECO:0000313" key="6">
    <source>
        <dbReference type="Proteomes" id="UP000325755"/>
    </source>
</evidence>
<dbReference type="SUPFAM" id="SSF58104">
    <property type="entry name" value="Methyl-accepting chemotaxis protein (MCP) signaling domain"/>
    <property type="match status" value="1"/>
</dbReference>
<protein>
    <submittedName>
        <fullName evidence="5">Methyl-accepting chemotaxis protein</fullName>
    </submittedName>
</protein>
<accession>A0A5Q0BIY0</accession>